<sequence>MMLMKKNPTVLVTCILLLSSLTALAYESAFSPKGCCFKFYSKRLPKNKVLSYTHTDKLCSMEGVLFEMKEGKELCVDPNMQWVKNIIKAKNKLQSAKVISTTSVQYD</sequence>
<dbReference type="InParanoid" id="A0A6P7HSM8"/>
<evidence type="ECO:0000256" key="3">
    <source>
        <dbReference type="ARBA" id="ARBA00022514"/>
    </source>
</evidence>
<dbReference type="InterPro" id="IPR000827">
    <property type="entry name" value="Chemokine_CC_CS"/>
</dbReference>
<keyword evidence="11" id="KW-1185">Reference proteome</keyword>
<dbReference type="GO" id="GO:0005615">
    <property type="term" value="C:extracellular space"/>
    <property type="evidence" value="ECO:0007669"/>
    <property type="project" value="UniProtKB-KW"/>
</dbReference>
<gene>
    <name evidence="12" type="primary">LOC114428955</name>
</gene>
<dbReference type="Pfam" id="PF00048">
    <property type="entry name" value="IL8"/>
    <property type="match status" value="1"/>
</dbReference>
<dbReference type="PROSITE" id="PS00472">
    <property type="entry name" value="SMALL_CYTOKINES_CC"/>
    <property type="match status" value="1"/>
</dbReference>
<keyword evidence="4 9" id="KW-0964">Secreted</keyword>
<proteinExistence type="inferred from homology"/>
<dbReference type="Proteomes" id="UP000515145">
    <property type="component" value="Chromosome 24"/>
</dbReference>
<keyword evidence="3 9" id="KW-0202">Cytokine</keyword>
<evidence type="ECO:0000256" key="9">
    <source>
        <dbReference type="RuleBase" id="RU361150"/>
    </source>
</evidence>
<dbReference type="InterPro" id="IPR036048">
    <property type="entry name" value="Interleukin_8-like_sf"/>
</dbReference>
<comment type="subunit">
    <text evidence="8">Self-associates. Also heterodimer of MIP-1-alpha(4-69) and MIP-1-beta(3-69). Interacts with CCR1.</text>
</comment>
<dbReference type="CDD" id="cd00272">
    <property type="entry name" value="Chemokine_CC"/>
    <property type="match status" value="1"/>
</dbReference>
<evidence type="ECO:0000256" key="6">
    <source>
        <dbReference type="ARBA" id="ARBA00023157"/>
    </source>
</evidence>
<name>A0A6P7HSM8_9TELE</name>
<dbReference type="RefSeq" id="XP_028253567.1">
    <property type="nucleotide sequence ID" value="XM_028397766.1"/>
</dbReference>
<accession>A0A6P7HSM8</accession>
<evidence type="ECO:0000259" key="10">
    <source>
        <dbReference type="SMART" id="SM00199"/>
    </source>
</evidence>
<dbReference type="GO" id="GO:0006955">
    <property type="term" value="P:immune response"/>
    <property type="evidence" value="ECO:0007669"/>
    <property type="project" value="InterPro"/>
</dbReference>
<reference evidence="12" key="1">
    <citation type="submission" date="2025-08" db="UniProtKB">
        <authorList>
            <consortium name="RefSeq"/>
        </authorList>
    </citation>
    <scope>IDENTIFICATION</scope>
</reference>
<dbReference type="GeneID" id="114428955"/>
<evidence type="ECO:0000256" key="2">
    <source>
        <dbReference type="ARBA" id="ARBA00010868"/>
    </source>
</evidence>
<evidence type="ECO:0000256" key="7">
    <source>
        <dbReference type="ARBA" id="ARBA00044740"/>
    </source>
</evidence>
<feature type="domain" description="Chemokine interleukin-8-like" evidence="10">
    <location>
        <begin position="32"/>
        <end position="90"/>
    </location>
</feature>
<dbReference type="GO" id="GO:0008009">
    <property type="term" value="F:chemokine activity"/>
    <property type="evidence" value="ECO:0007669"/>
    <property type="project" value="InterPro"/>
</dbReference>
<dbReference type="AlphaFoldDB" id="A0A6P7HSM8"/>
<evidence type="ECO:0000256" key="1">
    <source>
        <dbReference type="ARBA" id="ARBA00004613"/>
    </source>
</evidence>
<dbReference type="InterPro" id="IPR001811">
    <property type="entry name" value="Chemokine_IL8-like_dom"/>
</dbReference>
<evidence type="ECO:0000256" key="5">
    <source>
        <dbReference type="ARBA" id="ARBA00022729"/>
    </source>
</evidence>
<feature type="chain" id="PRO_5028514239" description="C-C motif chemokine" evidence="9">
    <location>
        <begin position="26"/>
        <end position="107"/>
    </location>
</feature>
<protein>
    <recommendedName>
        <fullName evidence="9">C-C motif chemokine</fullName>
    </recommendedName>
</protein>
<dbReference type="Gene3D" id="2.40.50.40">
    <property type="match status" value="1"/>
</dbReference>
<dbReference type="OrthoDB" id="9447832at2759"/>
<dbReference type="PANTHER" id="PTHR12015:SF183">
    <property type="entry name" value="C-C MOTIF CHEMOKINE 3"/>
    <property type="match status" value="1"/>
</dbReference>
<comment type="subcellular location">
    <subcellularLocation>
        <location evidence="1 9">Secreted</location>
    </subcellularLocation>
</comment>
<keyword evidence="6" id="KW-1015">Disulfide bond</keyword>
<dbReference type="InterPro" id="IPR039809">
    <property type="entry name" value="Chemokine_b/g/d"/>
</dbReference>
<dbReference type="SUPFAM" id="SSF54117">
    <property type="entry name" value="Interleukin 8-like chemokines"/>
    <property type="match status" value="1"/>
</dbReference>
<comment type="function">
    <text evidence="7">Monokine with inflammatory and chemokinetic properties. Binds to CCR1, CCR4 and CCR5. One of the major HIV-suppressive factors produced by CD8+ T-cells. Recombinant MIP-1-alpha induces a dose-dependent inhibition of different strains of HIV-1, HIV-2, and simian immunodeficiency virus (SIV).</text>
</comment>
<comment type="similarity">
    <text evidence="2 9">Belongs to the intercrine beta (chemokine CC) family.</text>
</comment>
<keyword evidence="9" id="KW-0145">Chemotaxis</keyword>
<dbReference type="SMART" id="SM00199">
    <property type="entry name" value="SCY"/>
    <property type="match status" value="1"/>
</dbReference>
<evidence type="ECO:0000313" key="11">
    <source>
        <dbReference type="Proteomes" id="UP000515145"/>
    </source>
</evidence>
<evidence type="ECO:0000256" key="4">
    <source>
        <dbReference type="ARBA" id="ARBA00022525"/>
    </source>
</evidence>
<keyword evidence="5 9" id="KW-0732">Signal</keyword>
<evidence type="ECO:0000313" key="12">
    <source>
        <dbReference type="RefSeq" id="XP_028253567.1"/>
    </source>
</evidence>
<evidence type="ECO:0000256" key="8">
    <source>
        <dbReference type="ARBA" id="ARBA00046726"/>
    </source>
</evidence>
<organism evidence="11 12">
    <name type="scientific">Parambassis ranga</name>
    <name type="common">Indian glassy fish</name>
    <dbReference type="NCBI Taxonomy" id="210632"/>
    <lineage>
        <taxon>Eukaryota</taxon>
        <taxon>Metazoa</taxon>
        <taxon>Chordata</taxon>
        <taxon>Craniata</taxon>
        <taxon>Vertebrata</taxon>
        <taxon>Euteleostomi</taxon>
        <taxon>Actinopterygii</taxon>
        <taxon>Neopterygii</taxon>
        <taxon>Teleostei</taxon>
        <taxon>Neoteleostei</taxon>
        <taxon>Acanthomorphata</taxon>
        <taxon>Ovalentaria</taxon>
        <taxon>Ambassidae</taxon>
        <taxon>Parambassis</taxon>
    </lineage>
</organism>
<feature type="signal peptide" evidence="9">
    <location>
        <begin position="1"/>
        <end position="25"/>
    </location>
</feature>
<dbReference type="PANTHER" id="PTHR12015">
    <property type="entry name" value="SMALL INDUCIBLE CYTOKINE A"/>
    <property type="match status" value="1"/>
</dbReference>